<dbReference type="OrthoDB" id="10008449at2"/>
<feature type="chain" id="PRO_5011440031" evidence="2">
    <location>
        <begin position="25"/>
        <end position="136"/>
    </location>
</feature>
<dbReference type="EMBL" id="FOCF01000001">
    <property type="protein sequence ID" value="SEM40327.1"/>
    <property type="molecule type" value="Genomic_DNA"/>
</dbReference>
<feature type="transmembrane region" description="Helical" evidence="1">
    <location>
        <begin position="91"/>
        <end position="112"/>
    </location>
</feature>
<keyword evidence="2" id="KW-0732">Signal</keyword>
<feature type="signal peptide" evidence="2">
    <location>
        <begin position="1"/>
        <end position="24"/>
    </location>
</feature>
<organism evidence="3 4">
    <name type="scientific">Sphingomonas gellani</name>
    <dbReference type="NCBI Taxonomy" id="1166340"/>
    <lineage>
        <taxon>Bacteria</taxon>
        <taxon>Pseudomonadati</taxon>
        <taxon>Pseudomonadota</taxon>
        <taxon>Alphaproteobacteria</taxon>
        <taxon>Sphingomonadales</taxon>
        <taxon>Sphingomonadaceae</taxon>
        <taxon>Sphingomonas</taxon>
    </lineage>
</organism>
<keyword evidence="1" id="KW-1133">Transmembrane helix</keyword>
<evidence type="ECO:0000313" key="4">
    <source>
        <dbReference type="Proteomes" id="UP000199206"/>
    </source>
</evidence>
<dbReference type="STRING" id="1166340.SAMN05192583_0063"/>
<evidence type="ECO:0000256" key="1">
    <source>
        <dbReference type="SAM" id="Phobius"/>
    </source>
</evidence>
<feature type="transmembrane region" description="Helical" evidence="1">
    <location>
        <begin position="34"/>
        <end position="53"/>
    </location>
</feature>
<proteinExistence type="predicted"/>
<evidence type="ECO:0000256" key="2">
    <source>
        <dbReference type="SAM" id="SignalP"/>
    </source>
</evidence>
<accession>A0A1H7Y4R3</accession>
<dbReference type="Proteomes" id="UP000199206">
    <property type="component" value="Unassembled WGS sequence"/>
</dbReference>
<keyword evidence="4" id="KW-1185">Reference proteome</keyword>
<keyword evidence="1" id="KW-0812">Transmembrane</keyword>
<gene>
    <name evidence="3" type="ORF">SAMN05192583_0063</name>
</gene>
<name>A0A1H7Y4R3_9SPHN</name>
<keyword evidence="1" id="KW-0472">Membrane</keyword>
<dbReference type="AlphaFoldDB" id="A0A1H7Y4R3"/>
<feature type="transmembrane region" description="Helical" evidence="1">
    <location>
        <begin position="65"/>
        <end position="85"/>
    </location>
</feature>
<dbReference type="RefSeq" id="WP_093663503.1">
    <property type="nucleotide sequence ID" value="NZ_FOCF01000001.1"/>
</dbReference>
<protein>
    <submittedName>
        <fullName evidence="3">Uncharacterized protein</fullName>
    </submittedName>
</protein>
<evidence type="ECO:0000313" key="3">
    <source>
        <dbReference type="EMBL" id="SEM40327.1"/>
    </source>
</evidence>
<sequence length="136" mass="13817">MSLRALRNLATFLVVATASSAAYAAETAAKPETIAGSGIPWTVVVAALACLLVRIVVFTESKNKLLVYNIAISGIAVLGSVVYTIEYVTGLAAAFGVGLSMGAGAVGLVEFAKSKLLTSIKDGIVKGLTASTPDRA</sequence>
<reference evidence="4" key="1">
    <citation type="submission" date="2016-10" db="EMBL/GenBank/DDBJ databases">
        <authorList>
            <person name="Varghese N."/>
            <person name="Submissions S."/>
        </authorList>
    </citation>
    <scope>NUCLEOTIDE SEQUENCE [LARGE SCALE GENOMIC DNA]</scope>
    <source>
        <strain evidence="4">S6-262</strain>
    </source>
</reference>